<sequence length="145" mass="16349">MHRYVIVDCAVRHDAAKTLRFYAEQLPHRALFQGQPEAKHAHAGPWLVQVDHSNALHGWLNALDGTCAPCVTYLAASVGFEAVFTHLQSLLDMKLSDGSSALLRFYDPRVMGQLQKVLTEEQFCSIIAPFTEWRTRQGWCSNAQH</sequence>
<dbReference type="Proteomes" id="UP000319349">
    <property type="component" value="Chromosome"/>
</dbReference>
<dbReference type="RefSeq" id="WP_142742699.1">
    <property type="nucleotide sequence ID" value="NZ_CP038228.1"/>
</dbReference>
<evidence type="ECO:0000259" key="1">
    <source>
        <dbReference type="Pfam" id="PF13503"/>
    </source>
</evidence>
<dbReference type="EMBL" id="CP038228">
    <property type="protein sequence ID" value="QDI04833.1"/>
    <property type="molecule type" value="Genomic_DNA"/>
</dbReference>
<protein>
    <submittedName>
        <fullName evidence="2">DUF4123 domain-containing protein</fullName>
    </submittedName>
</protein>
<name>A0A514EGE2_9XANT</name>
<dbReference type="AlphaFoldDB" id="A0A514EGE2"/>
<organism evidence="2 3">
    <name type="scientific">Xanthomonas cerealis pv. cerealis</name>
    <dbReference type="NCBI Taxonomy" id="152263"/>
    <lineage>
        <taxon>Bacteria</taxon>
        <taxon>Pseudomonadati</taxon>
        <taxon>Pseudomonadota</taxon>
        <taxon>Gammaproteobacteria</taxon>
        <taxon>Lysobacterales</taxon>
        <taxon>Lysobacteraceae</taxon>
        <taxon>Xanthomonas</taxon>
        <taxon>Xanthomonas translucens group</taxon>
        <taxon>Xanthomonas cerealis</taxon>
    </lineage>
</organism>
<accession>A0A514EGE2</accession>
<feature type="domain" description="DUF4123" evidence="1">
    <location>
        <begin position="4"/>
        <end position="123"/>
    </location>
</feature>
<gene>
    <name evidence="2" type="ORF">E4A48_15085</name>
</gene>
<evidence type="ECO:0000313" key="3">
    <source>
        <dbReference type="Proteomes" id="UP000319349"/>
    </source>
</evidence>
<keyword evidence="3" id="KW-1185">Reference proteome</keyword>
<reference evidence="2 3" key="1">
    <citation type="submission" date="2019-03" db="EMBL/GenBank/DDBJ databases">
        <title>Tal1 in Xanthomonas translucens pv. cerealis Contributes to Virulence in Bacterial Leaf Streak of Wheat.</title>
        <authorList>
            <person name="Shah S.M.A."/>
            <person name="Haq F."/>
            <person name="Ma W."/>
            <person name="Xu X."/>
            <person name="Wang S."/>
            <person name="Xu Z."/>
            <person name="Zou L."/>
            <person name="Zhu B."/>
            <person name="Chen G."/>
        </authorList>
    </citation>
    <scope>NUCLEOTIDE SEQUENCE [LARGE SCALE GENOMIC DNA]</scope>
    <source>
        <strain evidence="2 3">01</strain>
    </source>
</reference>
<dbReference type="InterPro" id="IPR025391">
    <property type="entry name" value="DUF4123"/>
</dbReference>
<evidence type="ECO:0000313" key="2">
    <source>
        <dbReference type="EMBL" id="QDI04833.1"/>
    </source>
</evidence>
<proteinExistence type="predicted"/>
<dbReference type="Pfam" id="PF13503">
    <property type="entry name" value="DUF4123"/>
    <property type="match status" value="1"/>
</dbReference>